<comment type="caution">
    <text evidence="1">The sequence shown here is derived from an EMBL/GenBank/DDBJ whole genome shotgun (WGS) entry which is preliminary data.</text>
</comment>
<keyword evidence="2" id="KW-1185">Reference proteome</keyword>
<dbReference type="Proteomes" id="UP001495147">
    <property type="component" value="Unassembled WGS sequence"/>
</dbReference>
<name>A0ABV0G4D1_9BURK</name>
<proteinExistence type="predicted"/>
<gene>
    <name evidence="1" type="ORF">ABDJ85_14080</name>
</gene>
<evidence type="ECO:0000313" key="2">
    <source>
        <dbReference type="Proteomes" id="UP001495147"/>
    </source>
</evidence>
<accession>A0ABV0G4D1</accession>
<evidence type="ECO:0000313" key="1">
    <source>
        <dbReference type="EMBL" id="MEO3692602.1"/>
    </source>
</evidence>
<dbReference type="RefSeq" id="WP_347705427.1">
    <property type="nucleotide sequence ID" value="NZ_JBDPZD010000004.1"/>
</dbReference>
<protein>
    <submittedName>
        <fullName evidence="1">Uncharacterized protein</fullName>
    </submittedName>
</protein>
<organism evidence="1 2">
    <name type="scientific">Roseateles paludis</name>
    <dbReference type="NCBI Taxonomy" id="3145238"/>
    <lineage>
        <taxon>Bacteria</taxon>
        <taxon>Pseudomonadati</taxon>
        <taxon>Pseudomonadota</taxon>
        <taxon>Betaproteobacteria</taxon>
        <taxon>Burkholderiales</taxon>
        <taxon>Sphaerotilaceae</taxon>
        <taxon>Roseateles</taxon>
    </lineage>
</organism>
<reference evidence="1 2" key="1">
    <citation type="submission" date="2024-05" db="EMBL/GenBank/DDBJ databases">
        <title>Roseateles sp. DJS-2-20 16S ribosomal RNA gene Genome sequencing and assembly.</title>
        <authorList>
            <person name="Woo H."/>
        </authorList>
    </citation>
    <scope>NUCLEOTIDE SEQUENCE [LARGE SCALE GENOMIC DNA]</scope>
    <source>
        <strain evidence="1 2">DJS-2-20</strain>
    </source>
</reference>
<sequence length="195" mass="19781">MSSVNSSLINYLSAKGLDGNVANALASKSSGSTGTLQAQRQQALQRAAGTAKGVNAAQALDTAQKALAKDLRAAMSQAGVKLTGAIEFTVKSDGSVDMKGSDADKAAVKAFLKADTSQPSFATRIATQARDAMKQSTTVQQSAAMAQAAKLSRTPGGVMALYASLMQQTSTTSVVFSFSATSSALTYPGSLTTAA</sequence>
<dbReference type="EMBL" id="JBDPZD010000004">
    <property type="protein sequence ID" value="MEO3692602.1"/>
    <property type="molecule type" value="Genomic_DNA"/>
</dbReference>